<evidence type="ECO:0000313" key="4">
    <source>
        <dbReference type="Proteomes" id="UP001321542"/>
    </source>
</evidence>
<dbReference type="InterPro" id="IPR033134">
    <property type="entry name" value="Asp/Glu_racemase_AS_2"/>
</dbReference>
<keyword evidence="4" id="KW-1185">Reference proteome</keyword>
<dbReference type="InterPro" id="IPR018187">
    <property type="entry name" value="Asp/Glu_racemase_AS_1"/>
</dbReference>
<organism evidence="3 4">
    <name type="scientific">Streptomyces graminofaciens</name>
    <dbReference type="NCBI Taxonomy" id="68212"/>
    <lineage>
        <taxon>Bacteria</taxon>
        <taxon>Bacillati</taxon>
        <taxon>Actinomycetota</taxon>
        <taxon>Actinomycetes</taxon>
        <taxon>Kitasatosporales</taxon>
        <taxon>Streptomycetaceae</taxon>
        <taxon>Streptomyces</taxon>
    </lineage>
</organism>
<dbReference type="NCBIfam" id="TIGR00035">
    <property type="entry name" value="asp_race"/>
    <property type="match status" value="1"/>
</dbReference>
<comment type="similarity">
    <text evidence="1">Belongs to the aspartate/glutamate racemases family.</text>
</comment>
<dbReference type="InterPro" id="IPR001920">
    <property type="entry name" value="Asp/Glu_race"/>
</dbReference>
<dbReference type="PANTHER" id="PTHR21198">
    <property type="entry name" value="GLUTAMATE RACEMASE"/>
    <property type="match status" value="1"/>
</dbReference>
<keyword evidence="2" id="KW-0413">Isomerase</keyword>
<dbReference type="SUPFAM" id="SSF53681">
    <property type="entry name" value="Aspartate/glutamate racemase"/>
    <property type="match status" value="2"/>
</dbReference>
<dbReference type="InterPro" id="IPR004380">
    <property type="entry name" value="Asp_race"/>
</dbReference>
<dbReference type="InterPro" id="IPR015942">
    <property type="entry name" value="Asp/Glu/hydantoin_racemase"/>
</dbReference>
<dbReference type="EMBL" id="AP018448">
    <property type="protein sequence ID" value="BBC31819.1"/>
    <property type="molecule type" value="Genomic_DNA"/>
</dbReference>
<dbReference type="PROSITE" id="PS00924">
    <property type="entry name" value="ASP_GLU_RACEMASE_2"/>
    <property type="match status" value="1"/>
</dbReference>
<sequence length="235" mass="25206">MTERDLPTRKIGLIGGMSWPSTITYYRELNRRLAAKLGGSHSAHVIIWSADYHFVEQAQLSGDWPAAGRLLGEAAEALEAAGADFLAVACNTMHAVADEIPRHSSLPLVSLIDATVDALDGRTRVALLGTSTTTRMPAFANAFARAGIEVVDLGEQAQRELDRIIYSELCLGHVVSDSALQLRKLGQAAVDRGAEAVILACTELNLLIDATEPTRVPWLDTTVAHIDAIADAALR</sequence>
<reference evidence="3 4" key="1">
    <citation type="journal article" date="2010" name="ChemBioChem">
        <title>Cloning and characterization of the biosynthetic gene cluster of 16-membered macrolide antibiotic FD-891: involvement of a dual functional cytochrome P450 monooxygenase catalyzing epoxidation and hydroxylation.</title>
        <authorList>
            <person name="Kudo F."/>
            <person name="Motegi A."/>
            <person name="Mizoue K."/>
            <person name="Eguchi T."/>
        </authorList>
    </citation>
    <scope>NUCLEOTIDE SEQUENCE [LARGE SCALE GENOMIC DNA]</scope>
    <source>
        <strain evidence="3 4">A-8890</strain>
    </source>
</reference>
<dbReference type="RefSeq" id="WP_286250644.1">
    <property type="nucleotide sequence ID" value="NZ_AP018448.1"/>
</dbReference>
<evidence type="ECO:0008006" key="5">
    <source>
        <dbReference type="Google" id="ProtNLM"/>
    </source>
</evidence>
<name>A0ABN5VEQ6_9ACTN</name>
<dbReference type="Proteomes" id="UP001321542">
    <property type="component" value="Chromosome"/>
</dbReference>
<dbReference type="PROSITE" id="PS00923">
    <property type="entry name" value="ASP_GLU_RACEMASE_1"/>
    <property type="match status" value="1"/>
</dbReference>
<evidence type="ECO:0000313" key="3">
    <source>
        <dbReference type="EMBL" id="BBC31819.1"/>
    </source>
</evidence>
<dbReference type="Pfam" id="PF01177">
    <property type="entry name" value="Asp_Glu_race"/>
    <property type="match status" value="1"/>
</dbReference>
<reference evidence="3 4" key="2">
    <citation type="journal article" date="2023" name="ChemBioChem">
        <title>Acyltransferase Domain Exchange between Two Independent Type I Polyketide Synthases in the Same Producer Strain of Macrolide Antibiotics.</title>
        <authorList>
            <person name="Kudo F."/>
            <person name="Kishikawa K."/>
            <person name="Tsuboi K."/>
            <person name="Kido T."/>
            <person name="Usui T."/>
            <person name="Hashimoto J."/>
            <person name="Shin-Ya K."/>
            <person name="Miyanaga A."/>
            <person name="Eguchi T."/>
        </authorList>
    </citation>
    <scope>NUCLEOTIDE SEQUENCE [LARGE SCALE GENOMIC DNA]</scope>
    <source>
        <strain evidence="3 4">A-8890</strain>
    </source>
</reference>
<proteinExistence type="inferred from homology"/>
<dbReference type="PANTHER" id="PTHR21198:SF7">
    <property type="entry name" value="ASPARTATE-GLUTAMATE RACEMASE FAMILY"/>
    <property type="match status" value="1"/>
</dbReference>
<evidence type="ECO:0000256" key="2">
    <source>
        <dbReference type="ARBA" id="ARBA00023235"/>
    </source>
</evidence>
<protein>
    <recommendedName>
        <fullName evidence="5">Aspartate racemase</fullName>
    </recommendedName>
</protein>
<gene>
    <name evidence="3" type="ORF">SGFS_031130</name>
</gene>
<evidence type="ECO:0000256" key="1">
    <source>
        <dbReference type="ARBA" id="ARBA00007847"/>
    </source>
</evidence>
<accession>A0ABN5VEQ6</accession>
<dbReference type="Gene3D" id="3.40.50.1860">
    <property type="match status" value="2"/>
</dbReference>